<accession>A0AAN1SFU1</accession>
<feature type="compositionally biased region" description="Basic and acidic residues" evidence="1">
    <location>
        <begin position="66"/>
        <end position="77"/>
    </location>
</feature>
<protein>
    <submittedName>
        <fullName evidence="2">Uncharacterized protein</fullName>
    </submittedName>
</protein>
<evidence type="ECO:0000256" key="1">
    <source>
        <dbReference type="SAM" id="MobiDB-lite"/>
    </source>
</evidence>
<feature type="region of interest" description="Disordered" evidence="1">
    <location>
        <begin position="66"/>
        <end position="92"/>
    </location>
</feature>
<proteinExistence type="predicted"/>
<reference evidence="2 3" key="1">
    <citation type="submission" date="2011-01" db="EMBL/GenBank/DDBJ databases">
        <title>Whole genome sequence of Tetragenococcus halophilus NBRC 12172.</title>
        <authorList>
            <person name="Nakazawa H."/>
            <person name="Omata S."/>
            <person name="Koga C."/>
            <person name="Watanabe Y."/>
            <person name="Katano Y."/>
            <person name="Ito N."/>
            <person name="Tsukatani N."/>
            <person name="Ankai A."/>
            <person name="Oguchi A."/>
            <person name="Fukui S."/>
            <person name="Yashiro I."/>
            <person name="Kamata S."/>
            <person name="Hashimoto Y."/>
            <person name="Yamazaki J."/>
            <person name="Taguchi H."/>
            <person name="Tanaka A."/>
            <person name="Koyama T."/>
            <person name="Ichige A."/>
            <person name="Hanya Y."/>
            <person name="Tanikawa S."/>
            <person name="Yamazaki S."/>
            <person name="Fujita N."/>
        </authorList>
    </citation>
    <scope>NUCLEOTIDE SEQUENCE [LARGE SCALE GENOMIC DNA]</scope>
    <source>
        <strain evidence="3">DSM 20338 / JCM 20259 / NCIMB 9735 / NBRC 12172</strain>
    </source>
</reference>
<dbReference type="KEGG" id="thl:TEH_08730"/>
<name>A0AAN1SFU1_TETHN</name>
<organism evidence="2 3">
    <name type="scientific">Tetragenococcus halophilus (strain DSM 20338 / JCM 20259 / NCIMB 9735 / NBRC 12172)</name>
    <name type="common">Pediococcus halophilus</name>
    <dbReference type="NCBI Taxonomy" id="945021"/>
    <lineage>
        <taxon>Bacteria</taxon>
        <taxon>Bacillati</taxon>
        <taxon>Bacillota</taxon>
        <taxon>Bacilli</taxon>
        <taxon>Lactobacillales</taxon>
        <taxon>Enterococcaceae</taxon>
        <taxon>Tetragenococcus</taxon>
    </lineage>
</organism>
<gene>
    <name evidence="2" type="ordered locus">TEH_08730</name>
</gene>
<dbReference type="Proteomes" id="UP000002663">
    <property type="component" value="Chromosome"/>
</dbReference>
<sequence length="92" mass="10925">MLDKTPSWTDRKYQWAVEKEYNDRRNRQYEMSAAIQQQVAAVMMSLGKNNNKEVPNMLMPSIEEAKQAETQEERQNEGIDTTKWWEGAERKE</sequence>
<dbReference type="EMBL" id="AP012046">
    <property type="protein sequence ID" value="BAK94200.1"/>
    <property type="molecule type" value="Genomic_DNA"/>
</dbReference>
<evidence type="ECO:0000313" key="2">
    <source>
        <dbReference type="EMBL" id="BAK94200.1"/>
    </source>
</evidence>
<dbReference type="AlphaFoldDB" id="A0AAN1SFU1"/>
<evidence type="ECO:0000313" key="3">
    <source>
        <dbReference type="Proteomes" id="UP000002663"/>
    </source>
</evidence>
<dbReference type="RefSeq" id="WP_014124264.1">
    <property type="nucleotide sequence ID" value="NC_016052.1"/>
</dbReference>